<keyword evidence="1" id="KW-1133">Transmembrane helix</keyword>
<comment type="caution">
    <text evidence="2">The sequence shown here is derived from an EMBL/GenBank/DDBJ whole genome shotgun (WGS) entry which is preliminary data.</text>
</comment>
<feature type="transmembrane region" description="Helical" evidence="1">
    <location>
        <begin position="42"/>
        <end position="69"/>
    </location>
</feature>
<dbReference type="Proteomes" id="UP000054099">
    <property type="component" value="Unassembled WGS sequence"/>
</dbReference>
<keyword evidence="1" id="KW-0812">Transmembrane</keyword>
<dbReference type="InterPro" id="IPR009305">
    <property type="entry name" value="Mpo1-like"/>
</dbReference>
<sequence length="115" mass="13589">MHHVDHQAEKPEIKTFDEFWVFYLSQHSKKSTRAWHFTGKSLVFIFLALGATLNAWFLLAAPITAYSLAWYSHFFIEGNKPATFGHPFWSLRADFKMFFFTLTGRMEHELKKRSL</sequence>
<protein>
    <recommendedName>
        <fullName evidence="4">DUF962 domain-containing protein</fullName>
    </recommendedName>
</protein>
<reference evidence="2 3" key="1">
    <citation type="journal article" date="2014" name="Antonie Van Leeuwenhoek">
        <title>Fictibacillus enclensis sp. nov., isolated from marine sediment.</title>
        <authorList>
            <person name="Dastager S.G."/>
            <person name="Mawlankar R."/>
            <person name="Srinivasan K."/>
            <person name="Tang S.K."/>
            <person name="Lee J.C."/>
            <person name="Ramana V.V."/>
            <person name="Shouche Y.S."/>
        </authorList>
    </citation>
    <scope>NUCLEOTIDE SEQUENCE [LARGE SCALE GENOMIC DNA]</scope>
    <source>
        <strain evidence="2 3">NIO-1003</strain>
    </source>
</reference>
<evidence type="ECO:0000313" key="2">
    <source>
        <dbReference type="EMBL" id="KSU77357.1"/>
    </source>
</evidence>
<dbReference type="PANTHER" id="PTHR34205:SF2">
    <property type="entry name" value="DUF962 DOMAIN-CONTAINING PROTEIN"/>
    <property type="match status" value="1"/>
</dbReference>
<evidence type="ECO:0008006" key="4">
    <source>
        <dbReference type="Google" id="ProtNLM"/>
    </source>
</evidence>
<accession>A0A0V8IRD0</accession>
<gene>
    <name evidence="2" type="ORF">AS030_22085</name>
</gene>
<dbReference type="AlphaFoldDB" id="A0A0V8IRD0"/>
<dbReference type="EMBL" id="LNQN01000010">
    <property type="protein sequence ID" value="KSU77357.1"/>
    <property type="molecule type" value="Genomic_DNA"/>
</dbReference>
<name>A0A0V8IRD0_9BACL</name>
<dbReference type="OrthoDB" id="7356072at2"/>
<dbReference type="RefSeq" id="WP_061975816.1">
    <property type="nucleotide sequence ID" value="NZ_FMAV01000008.1"/>
</dbReference>
<evidence type="ECO:0000313" key="3">
    <source>
        <dbReference type="Proteomes" id="UP000054099"/>
    </source>
</evidence>
<keyword evidence="1" id="KW-0472">Membrane</keyword>
<proteinExistence type="predicted"/>
<evidence type="ECO:0000256" key="1">
    <source>
        <dbReference type="SAM" id="Phobius"/>
    </source>
</evidence>
<keyword evidence="3" id="KW-1185">Reference proteome</keyword>
<organism evidence="2 3">
    <name type="scientific">Fictibacillus enclensis</name>
    <dbReference type="NCBI Taxonomy" id="1017270"/>
    <lineage>
        <taxon>Bacteria</taxon>
        <taxon>Bacillati</taxon>
        <taxon>Bacillota</taxon>
        <taxon>Bacilli</taxon>
        <taxon>Bacillales</taxon>
        <taxon>Fictibacillaceae</taxon>
        <taxon>Fictibacillus</taxon>
    </lineage>
</organism>
<dbReference type="Pfam" id="PF06127">
    <property type="entry name" value="Mpo1-like"/>
    <property type="match status" value="1"/>
</dbReference>
<dbReference type="PANTHER" id="PTHR34205">
    <property type="entry name" value="TRANSMEMBRANE PROTEIN"/>
    <property type="match status" value="1"/>
</dbReference>